<feature type="region of interest" description="Disordered" evidence="1">
    <location>
        <begin position="1"/>
        <end position="59"/>
    </location>
</feature>
<dbReference type="AlphaFoldDB" id="A0A4V1C8F1"/>
<organism evidence="2 3">
    <name type="scientific">Pyricularia oryzae</name>
    <name type="common">Rice blast fungus</name>
    <name type="synonym">Magnaporthe oryzae</name>
    <dbReference type="NCBI Taxonomy" id="318829"/>
    <lineage>
        <taxon>Eukaryota</taxon>
        <taxon>Fungi</taxon>
        <taxon>Dikarya</taxon>
        <taxon>Ascomycota</taxon>
        <taxon>Pezizomycotina</taxon>
        <taxon>Sordariomycetes</taxon>
        <taxon>Sordariomycetidae</taxon>
        <taxon>Magnaporthales</taxon>
        <taxon>Pyriculariaceae</taxon>
        <taxon>Pyricularia</taxon>
    </lineage>
</organism>
<feature type="non-terminal residue" evidence="2">
    <location>
        <position position="1"/>
    </location>
</feature>
<evidence type="ECO:0000313" key="2">
    <source>
        <dbReference type="EMBL" id="QBZ66668.1"/>
    </source>
</evidence>
<dbReference type="EMBL" id="CP034210">
    <property type="protein sequence ID" value="QBZ66668.1"/>
    <property type="molecule type" value="Genomic_DNA"/>
</dbReference>
<sequence length="144" mass="16552">IFKRKDRQDPNHGIPDAKRQDTGARNDTEYLDKIPKRENSYGNTSLPNAKRPRIDFHGQVGSDAGVERACSNNVPGSLADISETVQRRTFENSQLRQRLKFQQEKSEAGVFLLHEITKAMETLQSALVEFESRNDRIWRKNENP</sequence>
<name>A0A4V1C8F1_PYROR</name>
<protein>
    <submittedName>
        <fullName evidence="2">Uncharacterized protein</fullName>
    </submittedName>
</protein>
<accession>A0A4V1C8F1</accession>
<evidence type="ECO:0000313" key="3">
    <source>
        <dbReference type="Proteomes" id="UP000294847"/>
    </source>
</evidence>
<proteinExistence type="predicted"/>
<dbReference type="Proteomes" id="UP000294847">
    <property type="component" value="Chromosome 7"/>
</dbReference>
<gene>
    <name evidence="2" type="ORF">PoMZ_13651</name>
</gene>
<reference evidence="2 3" key="1">
    <citation type="journal article" date="2019" name="Mol. Biol. Evol.">
        <title>Blast fungal genomes show frequent chromosomal changes, gene gains and losses, and effector gene turnover.</title>
        <authorList>
            <person name="Gomez Luciano L.B."/>
            <person name="Jason Tsai I."/>
            <person name="Chuma I."/>
            <person name="Tosa Y."/>
            <person name="Chen Y.H."/>
            <person name="Li J.Y."/>
            <person name="Li M.Y."/>
            <person name="Jade Lu M.Y."/>
            <person name="Nakayashiki H."/>
            <person name="Li W.H."/>
        </authorList>
    </citation>
    <scope>NUCLEOTIDE SEQUENCE [LARGE SCALE GENOMIC DNA]</scope>
    <source>
        <strain evidence="2">MZ5-1-6</strain>
    </source>
</reference>
<evidence type="ECO:0000256" key="1">
    <source>
        <dbReference type="SAM" id="MobiDB-lite"/>
    </source>
</evidence>
<feature type="compositionally biased region" description="Basic and acidic residues" evidence="1">
    <location>
        <begin position="1"/>
        <end position="39"/>
    </location>
</feature>